<dbReference type="InterPro" id="IPR016039">
    <property type="entry name" value="Thiolase-like"/>
</dbReference>
<dbReference type="InterPro" id="IPR029063">
    <property type="entry name" value="SAM-dependent_MTases_sf"/>
</dbReference>
<feature type="domain" description="Carrier" evidence="9">
    <location>
        <begin position="2410"/>
        <end position="2484"/>
    </location>
</feature>
<dbReference type="InterPro" id="IPR016036">
    <property type="entry name" value="Malonyl_transacylase_ACP-bd"/>
</dbReference>
<dbReference type="SUPFAM" id="SSF47336">
    <property type="entry name" value="ACP-like"/>
    <property type="match status" value="1"/>
</dbReference>
<dbReference type="Proteomes" id="UP000194161">
    <property type="component" value="Chromosome"/>
</dbReference>
<dbReference type="SMART" id="SM00822">
    <property type="entry name" value="PKS_KR"/>
    <property type="match status" value="1"/>
</dbReference>
<dbReference type="Pfam" id="PF08659">
    <property type="entry name" value="KR"/>
    <property type="match status" value="1"/>
</dbReference>
<dbReference type="InterPro" id="IPR036736">
    <property type="entry name" value="ACP-like_sf"/>
</dbReference>
<dbReference type="PROSITE" id="PS00012">
    <property type="entry name" value="PHOSPHOPANTETHEINE"/>
    <property type="match status" value="1"/>
</dbReference>
<keyword evidence="13" id="KW-1185">Reference proteome</keyword>
<dbReference type="PROSITE" id="PS52004">
    <property type="entry name" value="KS3_2"/>
    <property type="match status" value="1"/>
</dbReference>
<dbReference type="Gene3D" id="3.40.47.10">
    <property type="match status" value="1"/>
</dbReference>
<dbReference type="InterPro" id="IPR006162">
    <property type="entry name" value="Ppantetheine_attach_site"/>
</dbReference>
<dbReference type="SUPFAM" id="SSF55048">
    <property type="entry name" value="Probable ACP-binding domain of malonyl-CoA ACP transacylase"/>
    <property type="match status" value="1"/>
</dbReference>
<evidence type="ECO:0000256" key="6">
    <source>
        <dbReference type="ARBA" id="ARBA00023315"/>
    </source>
</evidence>
<feature type="region of interest" description="N-terminal hotdog fold" evidence="8">
    <location>
        <begin position="894"/>
        <end position="1013"/>
    </location>
</feature>
<proteinExistence type="predicted"/>
<dbReference type="InterPro" id="IPR042104">
    <property type="entry name" value="PKS_dehydratase_sf"/>
</dbReference>
<dbReference type="InterPro" id="IPR049900">
    <property type="entry name" value="PKS_mFAS_DH"/>
</dbReference>
<dbReference type="Gene3D" id="3.40.50.720">
    <property type="entry name" value="NAD(P)-binding Rossmann-like Domain"/>
    <property type="match status" value="3"/>
</dbReference>
<gene>
    <name evidence="12" type="ORF">CAL15_06585</name>
</gene>
<dbReference type="GO" id="GO:0004315">
    <property type="term" value="F:3-oxoacyl-[acyl-carrier-protein] synthase activity"/>
    <property type="evidence" value="ECO:0007669"/>
    <property type="project" value="InterPro"/>
</dbReference>
<dbReference type="KEGG" id="bgm:CAL15_06585"/>
<dbReference type="SUPFAM" id="SSF53901">
    <property type="entry name" value="Thiolase-like"/>
    <property type="match status" value="1"/>
</dbReference>
<organism evidence="12 13">
    <name type="scientific">Bordetella genomosp. 13</name>
    <dbReference type="NCBI Taxonomy" id="463040"/>
    <lineage>
        <taxon>Bacteria</taxon>
        <taxon>Pseudomonadati</taxon>
        <taxon>Pseudomonadota</taxon>
        <taxon>Betaproteobacteria</taxon>
        <taxon>Burkholderiales</taxon>
        <taxon>Alcaligenaceae</taxon>
        <taxon>Bordetella</taxon>
    </lineage>
</organism>
<dbReference type="CDD" id="cd05195">
    <property type="entry name" value="enoyl_red"/>
    <property type="match status" value="1"/>
</dbReference>
<keyword evidence="6" id="KW-0012">Acyltransferase</keyword>
<dbReference type="FunFam" id="3.40.50.720:FF:000209">
    <property type="entry name" value="Polyketide synthase Pks12"/>
    <property type="match status" value="1"/>
</dbReference>
<dbReference type="Pfam" id="PF02801">
    <property type="entry name" value="Ketoacyl-synt_C"/>
    <property type="match status" value="1"/>
</dbReference>
<evidence type="ECO:0000256" key="2">
    <source>
        <dbReference type="ARBA" id="ARBA00022553"/>
    </source>
</evidence>
<sequence length="2536" mass="272873">MAKRVAIVGMSFRFPSTNTQQYWNDLLEGKDLVTEVAPDRWSRDAYLHPGKEHPGTSYTFSAGSLGDVSGFDADFFGISPREAALMDPQQRVLLELCWEAIENAGVRPSAMRGTDCGVYIGIASADYSYRLAEDFNALDASFATGNTASIAANRLSYVFDLHGPSMAVDTACSSALVAFHQACRAISNGEISQAIAGGISLHLHPYGFITFSKASMLSPHGRCRVFDAAGDGYVRSEGGGLFLLKDYEQAVNDGNTILAVVAGTSVNTDGRKSGLTVPNPDAQIALMRQIYDEAGIAASDIDYIEAHGTGTPVGDPIEARAIGFALGQLRPTGTPLPIGSIKSNLGHLEAASGVAGLVKAIYSLRHRVVPATIGISALNPHICFDEWNIEVVTRARKLRDTGTLTIGVNSFGFGGSNAHAILQTPPKLGAPRAAELTNTAAIPVVISGRTKAALQDAARGMAQALRSHSPRALYDVAYHAAHRRDWHEERAVVYGNDNEAIAQLLEQFAQGEAPSHHISSGQRLGDANGPVFVYSGNGSQWLGMGRKLMTDPVFAETVEQIDTLFAQHADWSIAQRLRRTDGPTDYERTEIAQPALFAVQLGITRMLAQRGVRPEAVVGHSVGEVAAAWACGALSLDDAVAVIFHRSRLQGATRGHGRMAAVGIDGISATALIAQLGLEDAVCVAGSNSTRGATLAGDPAALERIGRMMAEQRLFYRLLDLDYAFHSSAMDTLKTPLLEALSSLTPGENHTPYFSTVTGAEIHGTQLDAAYWWHNIRQPVCFEQALAQLAKLRFNVYAEIGPHPVLRSYVNDALKAASLTGRVVVTATRGDDDPIRVRDAAGQLLLSGASIDWSFLFPWAGRHVTLPSYPWQRERHWHPVTPQTLGQLERKRVHELLGYRLRQHDHTWENQLDTQSSSWLADHVVGDATVFPGSGFAELALAVALQWQPAEFAHVEEIEIHAPLLLNAAPSKLVRLSLDTSDGRFAVLGNDVGSSAPWTRHASGRVLAEAGSMLLDRPAPALPDRPHDFTGQDHVALTKAAGLDYGPAFQAVARGWVESPGAVVATLRPDTVLDASLPGSLLHPALLDCTFQLIIHMLKDDSALGQGIAFVPAKIGRLRWQRGGVPQIVQARLLARSPHSLTAEFALFDEQGRQIAIVQDARFRSVRLSRTAADHLSFLDYAAVPCPHPTASAEVNAALRTAAMRGALAEVVRHAEADRLHQRYVHEVDPLLESLCDRFAAHALYGLSTDGRLSAAVVRSRRDAAPEVAALLDWLIARAERSGDLSSNGRGDLSLAAPQDGDPHAADIWNSLVREYPDYFAIVHAVGRIGLHLPEVLAGTRPAADLYPRGVTPTALIQQVLGEDASQRIGAALRQRLVHAMQTRSAGQRIAVLEIGGPQPLFAHDICHVLDPASCDYVYATPSRAALEDAVRLQERYPDLRTCLIDAAEPAACVSADLAILHCDFDTPEAIEQVLRYTRANLKPGGTLILRGFHPAAWLDFIFGAQQTWWTSGVDGGNTSIQYPLAYWQALLIQCGFHCEQPLEFVPGAAGGPYLLTARRDEKLDTTPTATSEGGWLLLSGSAPSASRQLADGLAAGLAEAGTPVLIREACPPAELSALLAQVQPRLGRIQGIVLLDGLALDPNATDARQILDTQVYRCALAAGLAQACEHGGLTTTLWLLTAGAAPFQTASAPTSMGPWALNDAALWNYGRTLINEVAGFSVRLVDLPQQGGLSISALLREFLSPDAEQEIVLGPDGTRQAPRLRHNARPAAAAPAAQDDGAVRLDFELPGQLRNLKWTRHPLPEPGPEQLQIRIQATGLNFRDVMYALGLLSDEAIENGFAGPTLGLEFSGVVERVGSDVSDYRPGDAVVGFGPASFGTRALTHIDAVSRIPEGMSFEAAATIPSTFFTVYYALHHLARLEEGEKVLIHGAAGGVGIAAIQYAQWRGAEIHATAGSDEKRDFLRLMGVEYVYDSRSLSFADEILARTGGKGVDVVLNSLAGEAINRNLQVLKPFGRFLELGKRDFYENTRIGLRPFRNNISYFGIDADQLMQERPALTRKLFAEVMALFHEGVLHPLPYQAFDANNVVDAFRHMQQARQIGKIVVTYRNGIRDVRATAAPSAKLALSPDATYLVTGGLSGFGLRTAQWLADKGARHLVLLSRSGATSDVARTLIAALQARGVTVHAQACDVTDRGALAAVLAHVDARMPPLRGLVHAAMVIDDGLVRSADAAQIERVLAPKVLGALHLDALTRGLPLDFFVLYSSGTTLFGNPGQANYVAANGWLEALARQRRANGLPATCVRWGAIDDVGYLARNKKVKDALQSRMGGSALSSEAALQVLEDMLLADASDLGVLELDWRALTRFLPSANSPKFAWAARRAGTADADDAGSVDIAHILATLNDEELHPVFMDMLKSEVGEILRVPAEKIDPERSIYDMGLDSLMGVELVVALENRFGIRLPVMALNESPTISRLARKLIELLRGEGAEQPDAVTSQVAQVVAQHVDDDVPSEVVAQIADQLKAAPQSSKQRMIH</sequence>
<dbReference type="PANTHER" id="PTHR43775:SF37">
    <property type="entry name" value="SI:DKEY-61P9.11"/>
    <property type="match status" value="1"/>
</dbReference>
<dbReference type="EMBL" id="CP021111">
    <property type="protein sequence ID" value="ARP94077.1"/>
    <property type="molecule type" value="Genomic_DNA"/>
</dbReference>
<dbReference type="InterPro" id="IPR049552">
    <property type="entry name" value="PKS_DH_N"/>
</dbReference>
<dbReference type="SUPFAM" id="SSF53335">
    <property type="entry name" value="S-adenosyl-L-methionine-dependent methyltransferases"/>
    <property type="match status" value="1"/>
</dbReference>
<dbReference type="InterPro" id="IPR049551">
    <property type="entry name" value="PKS_DH_C"/>
</dbReference>
<dbReference type="GO" id="GO:0031177">
    <property type="term" value="F:phosphopantetheine binding"/>
    <property type="evidence" value="ECO:0007669"/>
    <property type="project" value="InterPro"/>
</dbReference>
<dbReference type="Pfam" id="PF00698">
    <property type="entry name" value="Acyl_transf_1"/>
    <property type="match status" value="1"/>
</dbReference>
<dbReference type="Gene3D" id="3.40.50.150">
    <property type="entry name" value="Vaccinia Virus protein VP39"/>
    <property type="match status" value="1"/>
</dbReference>
<keyword evidence="4" id="KW-0521">NADP</keyword>
<evidence type="ECO:0000259" key="10">
    <source>
        <dbReference type="PROSITE" id="PS52004"/>
    </source>
</evidence>
<dbReference type="SUPFAM" id="SSF51735">
    <property type="entry name" value="NAD(P)-binding Rossmann-fold domains"/>
    <property type="match status" value="3"/>
</dbReference>
<dbReference type="InterPro" id="IPR013149">
    <property type="entry name" value="ADH-like_C"/>
</dbReference>
<keyword evidence="5" id="KW-0511">Multifunctional enzyme</keyword>
<name>A0A1W6Z9T5_9BORD</name>
<dbReference type="InterPro" id="IPR014030">
    <property type="entry name" value="Ketoacyl_synth_N"/>
</dbReference>
<dbReference type="Gene3D" id="3.10.129.110">
    <property type="entry name" value="Polyketide synthase dehydratase"/>
    <property type="match status" value="1"/>
</dbReference>
<protein>
    <submittedName>
        <fullName evidence="12">Beta-ketoacyl synthase</fullName>
    </submittedName>
</protein>
<dbReference type="InterPro" id="IPR020843">
    <property type="entry name" value="ER"/>
</dbReference>
<dbReference type="PROSITE" id="PS50075">
    <property type="entry name" value="CARRIER"/>
    <property type="match status" value="1"/>
</dbReference>
<dbReference type="GO" id="GO:0016491">
    <property type="term" value="F:oxidoreductase activity"/>
    <property type="evidence" value="ECO:0007669"/>
    <property type="project" value="InterPro"/>
</dbReference>
<dbReference type="SMART" id="SM01294">
    <property type="entry name" value="PKS_PP_betabranch"/>
    <property type="match status" value="1"/>
</dbReference>
<accession>A0A1W6Z9T5</accession>
<evidence type="ECO:0000313" key="13">
    <source>
        <dbReference type="Proteomes" id="UP000194161"/>
    </source>
</evidence>
<feature type="active site" description="Proton donor; for dehydratase activity" evidence="8">
    <location>
        <position position="1088"/>
    </location>
</feature>
<evidence type="ECO:0000259" key="9">
    <source>
        <dbReference type="PROSITE" id="PS50075"/>
    </source>
</evidence>
<dbReference type="InterPro" id="IPR018201">
    <property type="entry name" value="Ketoacyl_synth_AS"/>
</dbReference>
<dbReference type="Pfam" id="PF00550">
    <property type="entry name" value="PP-binding"/>
    <property type="match status" value="1"/>
</dbReference>
<dbReference type="Pfam" id="PF21089">
    <property type="entry name" value="PKS_DH_N"/>
    <property type="match status" value="1"/>
</dbReference>
<dbReference type="Pfam" id="PF00109">
    <property type="entry name" value="ketoacyl-synt"/>
    <property type="match status" value="1"/>
</dbReference>
<evidence type="ECO:0000313" key="12">
    <source>
        <dbReference type="EMBL" id="ARP94077.1"/>
    </source>
</evidence>
<dbReference type="Gene3D" id="3.30.70.3290">
    <property type="match status" value="1"/>
</dbReference>
<dbReference type="FunFam" id="3.40.47.10:FF:000019">
    <property type="entry name" value="Polyketide synthase type I"/>
    <property type="match status" value="1"/>
</dbReference>
<dbReference type="InterPro" id="IPR001227">
    <property type="entry name" value="Ac_transferase_dom_sf"/>
</dbReference>
<dbReference type="PROSITE" id="PS52019">
    <property type="entry name" value="PKS_MFAS_DH"/>
    <property type="match status" value="1"/>
</dbReference>
<dbReference type="Pfam" id="PF14765">
    <property type="entry name" value="PS-DH"/>
    <property type="match status" value="1"/>
</dbReference>
<dbReference type="InterPro" id="IPR020806">
    <property type="entry name" value="PKS_PP-bd"/>
</dbReference>
<dbReference type="InterPro" id="IPR050091">
    <property type="entry name" value="PKS_NRPS_Biosynth_Enz"/>
</dbReference>
<evidence type="ECO:0000256" key="5">
    <source>
        <dbReference type="ARBA" id="ARBA00023268"/>
    </source>
</evidence>
<dbReference type="InterPro" id="IPR011032">
    <property type="entry name" value="GroES-like_sf"/>
</dbReference>
<dbReference type="InterPro" id="IPR057326">
    <property type="entry name" value="KR_dom"/>
</dbReference>
<feature type="region of interest" description="C-terminal hotdog fold" evidence="8">
    <location>
        <begin position="1026"/>
        <end position="1172"/>
    </location>
</feature>
<feature type="active site" description="Proton acceptor; for dehydratase activity" evidence="8">
    <location>
        <position position="923"/>
    </location>
</feature>
<dbReference type="GO" id="GO:0004312">
    <property type="term" value="F:fatty acid synthase activity"/>
    <property type="evidence" value="ECO:0007669"/>
    <property type="project" value="TreeGrafter"/>
</dbReference>
<dbReference type="Gene3D" id="1.10.1200.10">
    <property type="entry name" value="ACP-like"/>
    <property type="match status" value="1"/>
</dbReference>
<dbReference type="InterPro" id="IPR016035">
    <property type="entry name" value="Acyl_Trfase/lysoPLipase"/>
</dbReference>
<dbReference type="STRING" id="463040.CAL15_06585"/>
<keyword evidence="3" id="KW-0808">Transferase</keyword>
<evidence type="ECO:0000256" key="3">
    <source>
        <dbReference type="ARBA" id="ARBA00022679"/>
    </source>
</evidence>
<dbReference type="InterPro" id="IPR020807">
    <property type="entry name" value="PKS_DH"/>
</dbReference>
<dbReference type="CDD" id="cd00833">
    <property type="entry name" value="PKS"/>
    <property type="match status" value="1"/>
</dbReference>
<reference evidence="12 13" key="1">
    <citation type="submission" date="2017-05" db="EMBL/GenBank/DDBJ databases">
        <title>Complete and WGS of Bordetella genogroups.</title>
        <authorList>
            <person name="Spilker T."/>
            <person name="LiPuma J."/>
        </authorList>
    </citation>
    <scope>NUCLEOTIDE SEQUENCE [LARGE SCALE GENOMIC DNA]</scope>
    <source>
        <strain evidence="12 13">AU7206</strain>
    </source>
</reference>
<dbReference type="InterPro" id="IPR036291">
    <property type="entry name" value="NAD(P)-bd_dom_sf"/>
</dbReference>
<dbReference type="PANTHER" id="PTHR43775">
    <property type="entry name" value="FATTY ACID SYNTHASE"/>
    <property type="match status" value="1"/>
</dbReference>
<feature type="domain" description="PKS/mFAS DH" evidence="11">
    <location>
        <begin position="894"/>
        <end position="1172"/>
    </location>
</feature>
<dbReference type="InterPro" id="IPR014031">
    <property type="entry name" value="Ketoacyl_synth_C"/>
</dbReference>
<dbReference type="InterPro" id="IPR013968">
    <property type="entry name" value="PKS_KR"/>
</dbReference>
<dbReference type="OrthoDB" id="9778690at2"/>
<dbReference type="SMART" id="SM00826">
    <property type="entry name" value="PKS_DH"/>
    <property type="match status" value="1"/>
</dbReference>
<dbReference type="SUPFAM" id="SSF50129">
    <property type="entry name" value="GroES-like"/>
    <property type="match status" value="1"/>
</dbReference>
<feature type="domain" description="Ketosynthase family 3 (KS3)" evidence="10">
    <location>
        <begin position="2"/>
        <end position="424"/>
    </location>
</feature>
<comment type="function">
    <text evidence="7">Involved in production of the polyketide antibiotic thailandamide.</text>
</comment>
<dbReference type="InterPro" id="IPR020841">
    <property type="entry name" value="PKS_Beta-ketoAc_synthase_dom"/>
</dbReference>
<dbReference type="SMART" id="SM00825">
    <property type="entry name" value="PKS_KS"/>
    <property type="match status" value="1"/>
</dbReference>
<dbReference type="SMART" id="SM00827">
    <property type="entry name" value="PKS_AT"/>
    <property type="match status" value="1"/>
</dbReference>
<evidence type="ECO:0000256" key="8">
    <source>
        <dbReference type="PROSITE-ProRule" id="PRU01363"/>
    </source>
</evidence>
<dbReference type="SUPFAM" id="SSF52151">
    <property type="entry name" value="FabD/lysophospholipase-like"/>
    <property type="match status" value="1"/>
</dbReference>
<dbReference type="Gene3D" id="3.40.366.10">
    <property type="entry name" value="Malonyl-Coenzyme A Acyl Carrier Protein, domain 2"/>
    <property type="match status" value="1"/>
</dbReference>
<evidence type="ECO:0000256" key="1">
    <source>
        <dbReference type="ARBA" id="ARBA00022450"/>
    </source>
</evidence>
<dbReference type="PROSITE" id="PS00606">
    <property type="entry name" value="KS3_1"/>
    <property type="match status" value="1"/>
</dbReference>
<dbReference type="InterPro" id="IPR032821">
    <property type="entry name" value="PKS_assoc"/>
</dbReference>
<evidence type="ECO:0000259" key="11">
    <source>
        <dbReference type="PROSITE" id="PS52019"/>
    </source>
</evidence>
<evidence type="ECO:0000256" key="7">
    <source>
        <dbReference type="ARBA" id="ARBA00054155"/>
    </source>
</evidence>
<dbReference type="SMART" id="SM00829">
    <property type="entry name" value="PKS_ER"/>
    <property type="match status" value="1"/>
</dbReference>
<dbReference type="Pfam" id="PF08240">
    <property type="entry name" value="ADH_N"/>
    <property type="match status" value="1"/>
</dbReference>
<dbReference type="InterPro" id="IPR009081">
    <property type="entry name" value="PP-bd_ACP"/>
</dbReference>
<evidence type="ECO:0000256" key="4">
    <source>
        <dbReference type="ARBA" id="ARBA00022857"/>
    </source>
</evidence>
<dbReference type="CDD" id="cd08955">
    <property type="entry name" value="KR_2_FAS_SDR_x"/>
    <property type="match status" value="1"/>
</dbReference>
<keyword evidence="2" id="KW-0597">Phosphoprotein</keyword>
<dbReference type="InterPro" id="IPR013154">
    <property type="entry name" value="ADH-like_N"/>
</dbReference>
<dbReference type="GO" id="GO:0006633">
    <property type="term" value="P:fatty acid biosynthetic process"/>
    <property type="evidence" value="ECO:0007669"/>
    <property type="project" value="InterPro"/>
</dbReference>
<dbReference type="Pfam" id="PF16197">
    <property type="entry name" value="KAsynt_C_assoc"/>
    <property type="match status" value="1"/>
</dbReference>
<dbReference type="SMART" id="SM00823">
    <property type="entry name" value="PKS_PP"/>
    <property type="match status" value="1"/>
</dbReference>
<keyword evidence="1" id="KW-0596">Phosphopantetheine</keyword>
<dbReference type="InterPro" id="IPR014043">
    <property type="entry name" value="Acyl_transferase_dom"/>
</dbReference>
<dbReference type="Pfam" id="PF00107">
    <property type="entry name" value="ADH_zinc_N"/>
    <property type="match status" value="1"/>
</dbReference>
<dbReference type="Gene3D" id="3.90.180.10">
    <property type="entry name" value="Medium-chain alcohol dehydrogenases, catalytic domain"/>
    <property type="match status" value="1"/>
</dbReference>